<dbReference type="AlphaFoldDB" id="A0AAV7P9C4"/>
<organism evidence="2 3">
    <name type="scientific">Pleurodeles waltl</name>
    <name type="common">Iberian ribbed newt</name>
    <dbReference type="NCBI Taxonomy" id="8319"/>
    <lineage>
        <taxon>Eukaryota</taxon>
        <taxon>Metazoa</taxon>
        <taxon>Chordata</taxon>
        <taxon>Craniata</taxon>
        <taxon>Vertebrata</taxon>
        <taxon>Euteleostomi</taxon>
        <taxon>Amphibia</taxon>
        <taxon>Batrachia</taxon>
        <taxon>Caudata</taxon>
        <taxon>Salamandroidea</taxon>
        <taxon>Salamandridae</taxon>
        <taxon>Pleurodelinae</taxon>
        <taxon>Pleurodeles</taxon>
    </lineage>
</organism>
<keyword evidence="3" id="KW-1185">Reference proteome</keyword>
<feature type="compositionally biased region" description="Polar residues" evidence="1">
    <location>
        <begin position="119"/>
        <end position="130"/>
    </location>
</feature>
<feature type="region of interest" description="Disordered" evidence="1">
    <location>
        <begin position="35"/>
        <end position="130"/>
    </location>
</feature>
<reference evidence="2" key="1">
    <citation type="journal article" date="2022" name="bioRxiv">
        <title>Sequencing and chromosome-scale assembly of the giantPleurodeles waltlgenome.</title>
        <authorList>
            <person name="Brown T."/>
            <person name="Elewa A."/>
            <person name="Iarovenko S."/>
            <person name="Subramanian E."/>
            <person name="Araus A.J."/>
            <person name="Petzold A."/>
            <person name="Susuki M."/>
            <person name="Suzuki K.-i.T."/>
            <person name="Hayashi T."/>
            <person name="Toyoda A."/>
            <person name="Oliveira C."/>
            <person name="Osipova E."/>
            <person name="Leigh N.D."/>
            <person name="Simon A."/>
            <person name="Yun M.H."/>
        </authorList>
    </citation>
    <scope>NUCLEOTIDE SEQUENCE</scope>
    <source>
        <strain evidence="2">20211129_DDA</strain>
        <tissue evidence="2">Liver</tissue>
    </source>
</reference>
<evidence type="ECO:0000313" key="3">
    <source>
        <dbReference type="Proteomes" id="UP001066276"/>
    </source>
</evidence>
<dbReference type="Proteomes" id="UP001066276">
    <property type="component" value="Chromosome 7"/>
</dbReference>
<feature type="compositionally biased region" description="Basic and acidic residues" evidence="1">
    <location>
        <begin position="49"/>
        <end position="62"/>
    </location>
</feature>
<gene>
    <name evidence="2" type="ORF">NDU88_002539</name>
</gene>
<evidence type="ECO:0000313" key="2">
    <source>
        <dbReference type="EMBL" id="KAJ1124076.1"/>
    </source>
</evidence>
<comment type="caution">
    <text evidence="2">The sequence shown here is derived from an EMBL/GenBank/DDBJ whole genome shotgun (WGS) entry which is preliminary data.</text>
</comment>
<sequence>MMGHRGRDGQAPDVECPWGSLVSRFPHFMPVWNDVRGDVQKKNTKPRMGRREQWEEKRRSEDDERDIEGDALWKENVLEARSGGRTQQDPTAARSGKSHKREREEMDEEASHVPGGGWLTQTSDEVTVGP</sequence>
<accession>A0AAV7P9C4</accession>
<protein>
    <submittedName>
        <fullName evidence="2">Uncharacterized protein</fullName>
    </submittedName>
</protein>
<dbReference type="EMBL" id="JANPWB010000011">
    <property type="protein sequence ID" value="KAJ1124076.1"/>
    <property type="molecule type" value="Genomic_DNA"/>
</dbReference>
<name>A0AAV7P9C4_PLEWA</name>
<proteinExistence type="predicted"/>
<evidence type="ECO:0000256" key="1">
    <source>
        <dbReference type="SAM" id="MobiDB-lite"/>
    </source>
</evidence>